<feature type="transmembrane region" description="Helical" evidence="1">
    <location>
        <begin position="261"/>
        <end position="283"/>
    </location>
</feature>
<feature type="transmembrane region" description="Helical" evidence="1">
    <location>
        <begin position="95"/>
        <end position="115"/>
    </location>
</feature>
<dbReference type="AlphaFoldDB" id="A0A0D1XLB9"/>
<dbReference type="Proteomes" id="UP000037269">
    <property type="component" value="Unassembled WGS sequence"/>
</dbReference>
<feature type="transmembrane region" description="Helical" evidence="1">
    <location>
        <begin position="158"/>
        <end position="177"/>
    </location>
</feature>
<evidence type="ECO:0000313" key="2">
    <source>
        <dbReference type="EMBL" id="KON90891.1"/>
    </source>
</evidence>
<feature type="transmembrane region" description="Helical" evidence="1">
    <location>
        <begin position="198"/>
        <end position="220"/>
    </location>
</feature>
<keyword evidence="1" id="KW-0472">Membrane</keyword>
<organism evidence="2 4">
    <name type="scientific">Aneurinibacillus migulanus</name>
    <name type="common">Bacillus migulanus</name>
    <dbReference type="NCBI Taxonomy" id="47500"/>
    <lineage>
        <taxon>Bacteria</taxon>
        <taxon>Bacillati</taxon>
        <taxon>Bacillota</taxon>
        <taxon>Bacilli</taxon>
        <taxon>Bacillales</taxon>
        <taxon>Paenibacillaceae</taxon>
        <taxon>Aneurinibacillus group</taxon>
        <taxon>Aneurinibacillus</taxon>
    </lineage>
</organism>
<keyword evidence="4" id="KW-1185">Reference proteome</keyword>
<evidence type="ECO:0000313" key="4">
    <source>
        <dbReference type="Proteomes" id="UP000037269"/>
    </source>
</evidence>
<dbReference type="InterPro" id="IPR032713">
    <property type="entry name" value="EmrE"/>
</dbReference>
<keyword evidence="1" id="KW-1133">Transmembrane helix</keyword>
<dbReference type="STRING" id="47500.AF333_28235"/>
<accession>A0A0D1XLB9</accession>
<name>A0A0D1XLB9_ANEMI</name>
<evidence type="ECO:0000256" key="1">
    <source>
        <dbReference type="SAM" id="Phobius"/>
    </source>
</evidence>
<evidence type="ECO:0000313" key="5">
    <source>
        <dbReference type="Proteomes" id="UP000182836"/>
    </source>
</evidence>
<reference evidence="2 4" key="1">
    <citation type="submission" date="2015-07" db="EMBL/GenBank/DDBJ databases">
        <title>Fjat-14205 dsm 2895.</title>
        <authorList>
            <person name="Liu B."/>
            <person name="Wang J."/>
            <person name="Zhu Y."/>
            <person name="Liu G."/>
            <person name="Chen Q."/>
            <person name="Chen Z."/>
            <person name="Lan J."/>
            <person name="Che J."/>
            <person name="Ge C."/>
            <person name="Shi H."/>
            <person name="Pan Z."/>
            <person name="Liu X."/>
        </authorList>
    </citation>
    <scope>NUCLEOTIDE SEQUENCE [LARGE SCALE GENOMIC DNA]</scope>
    <source>
        <strain evidence="2 4">DSM 2895</strain>
    </source>
</reference>
<gene>
    <name evidence="2" type="ORF">AF333_28235</name>
    <name evidence="3" type="ORF">SAMN04487909_13256</name>
</gene>
<feature type="transmembrane region" description="Helical" evidence="1">
    <location>
        <begin position="31"/>
        <end position="50"/>
    </location>
</feature>
<feature type="transmembrane region" description="Helical" evidence="1">
    <location>
        <begin position="136"/>
        <end position="152"/>
    </location>
</feature>
<dbReference type="OrthoDB" id="3457556at2"/>
<feature type="transmembrane region" description="Helical" evidence="1">
    <location>
        <begin position="70"/>
        <end position="89"/>
    </location>
</feature>
<dbReference type="EMBL" id="LGUG01000009">
    <property type="protein sequence ID" value="KON90891.1"/>
    <property type="molecule type" value="Genomic_DNA"/>
</dbReference>
<dbReference type="RefSeq" id="WP_043067222.1">
    <property type="nucleotide sequence ID" value="NZ_BJOA01000136.1"/>
</dbReference>
<feature type="transmembrane region" description="Helical" evidence="1">
    <location>
        <begin position="289"/>
        <end position="308"/>
    </location>
</feature>
<evidence type="ECO:0000313" key="3">
    <source>
        <dbReference type="EMBL" id="SDJ92046.1"/>
    </source>
</evidence>
<keyword evidence="1" id="KW-0812">Transmembrane</keyword>
<dbReference type="EMBL" id="FNED01000032">
    <property type="protein sequence ID" value="SDJ92046.1"/>
    <property type="molecule type" value="Genomic_DNA"/>
</dbReference>
<sequence>MRPIVYGLLASFFFAFTFVLNRAMDISGGHWIWSASLRYLFMVPFLLLIVMKRRNLGVLLTHMRRHPGPWFIWSFIGFVLFYAPLSFAAAYGPGWLIAGTWQVTIIAGSLLVPFFHERINTPHGPINIRGKLPIKGLLLSCVILLGVAVMQIEHAKSISQTELLLGILPVALAAFAYPLGNRKMMEVCGREIDAYQRVLGMTLASLPFWLLLAGYGWAIAGPPSAGQTMQSIVVAVSSGVIATVLFFAATDMVKGNANRLAAVEATQSGEVLFALLGEVLLLSTPLPTLWSWVGMLLVVLGMILHSLYSHGPEPKKVTKNISENVT</sequence>
<protein>
    <submittedName>
        <fullName evidence="2">Membrane protein</fullName>
    </submittedName>
    <submittedName>
        <fullName evidence="3">Putative multidrug resistance efflux transporter</fullName>
    </submittedName>
</protein>
<dbReference type="Proteomes" id="UP000182836">
    <property type="component" value="Unassembled WGS sequence"/>
</dbReference>
<dbReference type="Pfam" id="PF13536">
    <property type="entry name" value="EmrE"/>
    <property type="match status" value="1"/>
</dbReference>
<proteinExistence type="predicted"/>
<feature type="transmembrane region" description="Helical" evidence="1">
    <location>
        <begin position="232"/>
        <end position="249"/>
    </location>
</feature>
<dbReference type="GeneID" id="42309022"/>
<dbReference type="PATRIC" id="fig|47500.8.peg.2244"/>
<reference evidence="3 5" key="2">
    <citation type="submission" date="2016-10" db="EMBL/GenBank/DDBJ databases">
        <authorList>
            <person name="de Groot N.N."/>
        </authorList>
    </citation>
    <scope>NUCLEOTIDE SEQUENCE [LARGE SCALE GENOMIC DNA]</scope>
    <source>
        <strain evidence="3 5">DSM 2895</strain>
    </source>
</reference>